<dbReference type="GO" id="GO:0006303">
    <property type="term" value="P:double-strand break repair via nonhomologous end joining"/>
    <property type="evidence" value="ECO:0007669"/>
    <property type="project" value="TreeGrafter"/>
</dbReference>
<dbReference type="InterPro" id="IPR012308">
    <property type="entry name" value="DNA_ligase_ATP-dep_N"/>
</dbReference>
<dbReference type="Pfam" id="PF01068">
    <property type="entry name" value="DNA_ligase_A_M"/>
    <property type="match status" value="2"/>
</dbReference>
<sequence>MEAVVGTSKPEAKVKLIFSDSFRKSFGHATLYPLLRLLCPHLDRERTYKLKEKKIAMMYVDLLGLSPTSSDGKKLLHWTDPTIVTSRAVGDFAMVLQEVMQFRTVKPRADEAPLTVKDVNAMLDTLSGQDKDAQKTVFLHIVTHCSADEQKWLVRIIIKDMKIGLRHERVLQFIHPDAVCQELTNSMVRYVPQIQPFQVFTPMLAKRVTFGDCTKAMNGNDFYMEPKLDGERITCHLQQSSSSNTTQRHMQLFSRNGVNYSDKYGPCIEAYVQAQVRLSILSCSSTGLPLSARLTLLDRILKSVDHRVVRIEQTLVRSTMTAQERHDVVMADVDAKLAAGFEGLILKDATSHYMCGEVSRRSQKWIKLKPDYAGMTQHLDVLVLGGYYGEGQRRGGAVSHFLLGVLQHPIDPNHVPKDIPVVSFCKVGTGYSLEELDTLRVQLAPHWRPWEPISDKVLVVGVMSTVKKFAINY</sequence>
<evidence type="ECO:0000256" key="3">
    <source>
        <dbReference type="ARBA" id="ARBA00022741"/>
    </source>
</evidence>
<dbReference type="PANTHER" id="PTHR45997:SF1">
    <property type="entry name" value="DNA LIGASE 4"/>
    <property type="match status" value="1"/>
</dbReference>
<keyword evidence="4" id="KW-0067">ATP-binding</keyword>
<evidence type="ECO:0000313" key="8">
    <source>
        <dbReference type="Proteomes" id="UP000265427"/>
    </source>
</evidence>
<dbReference type="PROSITE" id="PS00697">
    <property type="entry name" value="DNA_LIGASE_A1"/>
    <property type="match status" value="1"/>
</dbReference>
<dbReference type="EMBL" id="QUSZ01006245">
    <property type="protein sequence ID" value="RHY06461.1"/>
    <property type="molecule type" value="Genomic_DNA"/>
</dbReference>
<dbReference type="SUPFAM" id="SSF56091">
    <property type="entry name" value="DNA ligase/mRNA capping enzyme, catalytic domain"/>
    <property type="match status" value="1"/>
</dbReference>
<evidence type="ECO:0000256" key="1">
    <source>
        <dbReference type="ARBA" id="ARBA00007572"/>
    </source>
</evidence>
<comment type="caution">
    <text evidence="7">The sequence shown here is derived from an EMBL/GenBank/DDBJ whole genome shotgun (WGS) entry which is preliminary data.</text>
</comment>
<dbReference type="GO" id="GO:0003677">
    <property type="term" value="F:DNA binding"/>
    <property type="evidence" value="ECO:0007669"/>
    <property type="project" value="InterPro"/>
</dbReference>
<keyword evidence="5" id="KW-0539">Nucleus</keyword>
<dbReference type="InterPro" id="IPR016059">
    <property type="entry name" value="DNA_ligase_ATP-dep_CS"/>
</dbReference>
<keyword evidence="2" id="KW-0436">Ligase</keyword>
<keyword evidence="3" id="KW-0547">Nucleotide-binding</keyword>
<evidence type="ECO:0000256" key="4">
    <source>
        <dbReference type="ARBA" id="ARBA00022840"/>
    </source>
</evidence>
<gene>
    <name evidence="7" type="ORF">DYB36_006383</name>
</gene>
<protein>
    <recommendedName>
        <fullName evidence="6">ATP-dependent DNA ligase family profile domain-containing protein</fullName>
    </recommendedName>
</protein>
<evidence type="ECO:0000259" key="6">
    <source>
        <dbReference type="PROSITE" id="PS50160"/>
    </source>
</evidence>
<dbReference type="Gene3D" id="1.10.3260.10">
    <property type="entry name" value="DNA ligase, ATP-dependent, N-terminal domain"/>
    <property type="match status" value="1"/>
</dbReference>
<dbReference type="AlphaFoldDB" id="A0A397ALY7"/>
<evidence type="ECO:0000313" key="7">
    <source>
        <dbReference type="EMBL" id="RHY06461.1"/>
    </source>
</evidence>
<dbReference type="InterPro" id="IPR012340">
    <property type="entry name" value="NA-bd_OB-fold"/>
</dbReference>
<evidence type="ECO:0000256" key="2">
    <source>
        <dbReference type="ARBA" id="ARBA00022598"/>
    </source>
</evidence>
<dbReference type="PANTHER" id="PTHR45997">
    <property type="entry name" value="DNA LIGASE 4"/>
    <property type="match status" value="1"/>
</dbReference>
<dbReference type="Pfam" id="PF04675">
    <property type="entry name" value="DNA_ligase_A_N"/>
    <property type="match status" value="1"/>
</dbReference>
<dbReference type="VEuPathDB" id="FungiDB:H257_08604"/>
<dbReference type="InterPro" id="IPR036599">
    <property type="entry name" value="DNA_ligase_N_sf"/>
</dbReference>
<dbReference type="GO" id="GO:0005524">
    <property type="term" value="F:ATP binding"/>
    <property type="evidence" value="ECO:0007669"/>
    <property type="project" value="UniProtKB-KW"/>
</dbReference>
<name>A0A397ALY7_APHAT</name>
<accession>A0A397ALY7</accession>
<dbReference type="SUPFAM" id="SSF50249">
    <property type="entry name" value="Nucleic acid-binding proteins"/>
    <property type="match status" value="1"/>
</dbReference>
<dbReference type="PROSITE" id="PS50160">
    <property type="entry name" value="DNA_LIGASE_A3"/>
    <property type="match status" value="1"/>
</dbReference>
<dbReference type="GO" id="GO:0006297">
    <property type="term" value="P:nucleotide-excision repair, DNA gap filling"/>
    <property type="evidence" value="ECO:0007669"/>
    <property type="project" value="TreeGrafter"/>
</dbReference>
<dbReference type="GO" id="GO:0006310">
    <property type="term" value="P:DNA recombination"/>
    <property type="evidence" value="ECO:0007669"/>
    <property type="project" value="InterPro"/>
</dbReference>
<dbReference type="InterPro" id="IPR029710">
    <property type="entry name" value="LIG4"/>
</dbReference>
<organism evidence="7 8">
    <name type="scientific">Aphanomyces astaci</name>
    <name type="common">Crayfish plague agent</name>
    <dbReference type="NCBI Taxonomy" id="112090"/>
    <lineage>
        <taxon>Eukaryota</taxon>
        <taxon>Sar</taxon>
        <taxon>Stramenopiles</taxon>
        <taxon>Oomycota</taxon>
        <taxon>Saprolegniomycetes</taxon>
        <taxon>Saprolegniales</taxon>
        <taxon>Verrucalvaceae</taxon>
        <taxon>Aphanomyces</taxon>
    </lineage>
</organism>
<dbReference type="GO" id="GO:0003910">
    <property type="term" value="F:DNA ligase (ATP) activity"/>
    <property type="evidence" value="ECO:0007669"/>
    <property type="project" value="InterPro"/>
</dbReference>
<reference evidence="7 8" key="1">
    <citation type="submission" date="2018-08" db="EMBL/GenBank/DDBJ databases">
        <title>Aphanomyces genome sequencing and annotation.</title>
        <authorList>
            <person name="Minardi D."/>
            <person name="Oidtmann B."/>
            <person name="Van Der Giezen M."/>
            <person name="Studholme D.J."/>
        </authorList>
    </citation>
    <scope>NUCLEOTIDE SEQUENCE [LARGE SCALE GENOMIC DNA]</scope>
    <source>
        <strain evidence="7 8">Kv</strain>
    </source>
</reference>
<dbReference type="SUPFAM" id="SSF117018">
    <property type="entry name" value="ATP-dependent DNA ligase DNA-binding domain"/>
    <property type="match status" value="1"/>
</dbReference>
<dbReference type="Gene3D" id="3.30.470.30">
    <property type="entry name" value="DNA ligase/mRNA capping enzyme"/>
    <property type="match status" value="2"/>
</dbReference>
<dbReference type="GO" id="GO:0032807">
    <property type="term" value="C:DNA ligase IV complex"/>
    <property type="evidence" value="ECO:0007669"/>
    <property type="project" value="TreeGrafter"/>
</dbReference>
<dbReference type="InterPro" id="IPR012310">
    <property type="entry name" value="DNA_ligase_ATP-dep_cent"/>
</dbReference>
<proteinExistence type="inferred from homology"/>
<comment type="similarity">
    <text evidence="1">Belongs to the ATP-dependent DNA ligase family.</text>
</comment>
<feature type="domain" description="ATP-dependent DNA ligase family profile" evidence="6">
    <location>
        <begin position="289"/>
        <end position="407"/>
    </location>
</feature>
<dbReference type="Gene3D" id="2.40.50.140">
    <property type="entry name" value="Nucleic acid-binding proteins"/>
    <property type="match status" value="1"/>
</dbReference>
<dbReference type="Proteomes" id="UP000265427">
    <property type="component" value="Unassembled WGS sequence"/>
</dbReference>
<evidence type="ECO:0000256" key="5">
    <source>
        <dbReference type="ARBA" id="ARBA00023242"/>
    </source>
</evidence>